<name>A0A7J0ER80_9ERIC</name>
<dbReference type="PANTHER" id="PTHR48475:SF2">
    <property type="entry name" value="RIBONUCLEASE H"/>
    <property type="match status" value="1"/>
</dbReference>
<dbReference type="Proteomes" id="UP000585474">
    <property type="component" value="Unassembled WGS sequence"/>
</dbReference>
<gene>
    <name evidence="2" type="ORF">Acr_06g0007400</name>
</gene>
<sequence length="352" mass="39946">MFEPILGRTMDAFIDDMVGELRKKFGTYGNETRDQSQPRTNHSDQQPRHSKNCEGCSETNWDDEGELLYVYLSISKYAISSVLLREKLMHYFQAHPIAVYPEFRLKNILSKADLSSKLSKWAIELGQSYIKFLPRAAIKGQVLDDFVAEFSPQAMSLERGCLVSAHERRENSEVGPPKNQSTLGDPEVIQEPPQNAKPTTDGEMTGVLKEELAELRKSSELCPNDLPKYTWKDVGEELAELQEGAELCPLKILPKVYLVIFAIRLANTDDLDYKIYSIEAAKFQGDSQSRLEDLQEAPGQTGGFSWSIAWKKDMIRKFAFQDHTQSITKLPKIGHLEAVVKFILPQARRTQD</sequence>
<dbReference type="PANTHER" id="PTHR48475">
    <property type="entry name" value="RIBONUCLEASE H"/>
    <property type="match status" value="1"/>
</dbReference>
<proteinExistence type="predicted"/>
<feature type="compositionally biased region" description="Basic and acidic residues" evidence="1">
    <location>
        <begin position="31"/>
        <end position="47"/>
    </location>
</feature>
<comment type="caution">
    <text evidence="2">The sequence shown here is derived from an EMBL/GenBank/DDBJ whole genome shotgun (WGS) entry which is preliminary data.</text>
</comment>
<evidence type="ECO:0000256" key="1">
    <source>
        <dbReference type="SAM" id="MobiDB-lite"/>
    </source>
</evidence>
<feature type="region of interest" description="Disordered" evidence="1">
    <location>
        <begin position="28"/>
        <end position="56"/>
    </location>
</feature>
<dbReference type="AlphaFoldDB" id="A0A7J0ER80"/>
<feature type="region of interest" description="Disordered" evidence="1">
    <location>
        <begin position="167"/>
        <end position="203"/>
    </location>
</feature>
<accession>A0A7J0ER80</accession>
<keyword evidence="3" id="KW-1185">Reference proteome</keyword>
<evidence type="ECO:0000313" key="3">
    <source>
        <dbReference type="Proteomes" id="UP000585474"/>
    </source>
</evidence>
<reference evidence="2 3" key="1">
    <citation type="submission" date="2019-07" db="EMBL/GenBank/DDBJ databases">
        <title>De Novo Assembly of kiwifruit Actinidia rufa.</title>
        <authorList>
            <person name="Sugita-Konishi S."/>
            <person name="Sato K."/>
            <person name="Mori E."/>
            <person name="Abe Y."/>
            <person name="Kisaki G."/>
            <person name="Hamano K."/>
            <person name="Suezawa K."/>
            <person name="Otani M."/>
            <person name="Fukuda T."/>
            <person name="Manabe T."/>
            <person name="Gomi K."/>
            <person name="Tabuchi M."/>
            <person name="Akimitsu K."/>
            <person name="Kataoka I."/>
        </authorList>
    </citation>
    <scope>NUCLEOTIDE SEQUENCE [LARGE SCALE GENOMIC DNA]</scope>
    <source>
        <strain evidence="3">cv. Fuchu</strain>
    </source>
</reference>
<dbReference type="EMBL" id="BJWL01000006">
    <property type="protein sequence ID" value="GFY88800.1"/>
    <property type="molecule type" value="Genomic_DNA"/>
</dbReference>
<organism evidence="2 3">
    <name type="scientific">Actinidia rufa</name>
    <dbReference type="NCBI Taxonomy" id="165716"/>
    <lineage>
        <taxon>Eukaryota</taxon>
        <taxon>Viridiplantae</taxon>
        <taxon>Streptophyta</taxon>
        <taxon>Embryophyta</taxon>
        <taxon>Tracheophyta</taxon>
        <taxon>Spermatophyta</taxon>
        <taxon>Magnoliopsida</taxon>
        <taxon>eudicotyledons</taxon>
        <taxon>Gunneridae</taxon>
        <taxon>Pentapetalae</taxon>
        <taxon>asterids</taxon>
        <taxon>Ericales</taxon>
        <taxon>Actinidiaceae</taxon>
        <taxon>Actinidia</taxon>
    </lineage>
</organism>
<protein>
    <submittedName>
        <fullName evidence="2">Uncharacterized protein</fullName>
    </submittedName>
</protein>
<evidence type="ECO:0000313" key="2">
    <source>
        <dbReference type="EMBL" id="GFY88800.1"/>
    </source>
</evidence>